<dbReference type="InterPro" id="IPR011990">
    <property type="entry name" value="TPR-like_helical_dom_sf"/>
</dbReference>
<dbReference type="Proteomes" id="UP000292423">
    <property type="component" value="Unassembled WGS sequence"/>
</dbReference>
<dbReference type="RefSeq" id="WP_165391303.1">
    <property type="nucleotide sequence ID" value="NZ_SHKX01000010.1"/>
</dbReference>
<dbReference type="PROSITE" id="PS50005">
    <property type="entry name" value="TPR"/>
    <property type="match status" value="3"/>
</dbReference>
<gene>
    <name evidence="4" type="ORF">EV700_0506</name>
</gene>
<keyword evidence="5" id="KW-1185">Reference proteome</keyword>
<dbReference type="PROSITE" id="PS51257">
    <property type="entry name" value="PROKAR_LIPOPROTEIN"/>
    <property type="match status" value="1"/>
</dbReference>
<name>A0A4Q7ZC24_9GAMM</name>
<evidence type="ECO:0000256" key="1">
    <source>
        <dbReference type="ARBA" id="ARBA00022737"/>
    </source>
</evidence>
<keyword evidence="2 3" id="KW-0802">TPR repeat</keyword>
<protein>
    <submittedName>
        <fullName evidence="4">Type IV pilus assembly protein PilF</fullName>
    </submittedName>
</protein>
<dbReference type="PANTHER" id="PTHR45586">
    <property type="entry name" value="TPR REPEAT-CONTAINING PROTEIN PA4667"/>
    <property type="match status" value="1"/>
</dbReference>
<dbReference type="PROSITE" id="PS50293">
    <property type="entry name" value="TPR_REGION"/>
    <property type="match status" value="1"/>
</dbReference>
<dbReference type="InterPro" id="IPR051012">
    <property type="entry name" value="CellSynth/LPSAsmb/PSIAsmb"/>
</dbReference>
<dbReference type="Pfam" id="PF13181">
    <property type="entry name" value="TPR_8"/>
    <property type="match status" value="1"/>
</dbReference>
<dbReference type="EMBL" id="SHKX01000010">
    <property type="protein sequence ID" value="RZU47543.1"/>
    <property type="molecule type" value="Genomic_DNA"/>
</dbReference>
<dbReference type="InterPro" id="IPR019734">
    <property type="entry name" value="TPR_rpt"/>
</dbReference>
<reference evidence="4 5" key="1">
    <citation type="submission" date="2019-02" db="EMBL/GenBank/DDBJ databases">
        <title>Genomic Encyclopedia of Type Strains, Phase IV (KMG-IV): sequencing the most valuable type-strain genomes for metagenomic binning, comparative biology and taxonomic classification.</title>
        <authorList>
            <person name="Goeker M."/>
        </authorList>
    </citation>
    <scope>NUCLEOTIDE SEQUENCE [LARGE SCALE GENOMIC DNA]</scope>
    <source>
        <strain evidence="4 5">DSM 105135</strain>
    </source>
</reference>
<dbReference type="AlphaFoldDB" id="A0A4Q7ZC24"/>
<dbReference type="Gene3D" id="1.25.40.10">
    <property type="entry name" value="Tetratricopeptide repeat domain"/>
    <property type="match status" value="1"/>
</dbReference>
<dbReference type="Pfam" id="PF13414">
    <property type="entry name" value="TPR_11"/>
    <property type="match status" value="1"/>
</dbReference>
<dbReference type="Pfam" id="PF13432">
    <property type="entry name" value="TPR_16"/>
    <property type="match status" value="1"/>
</dbReference>
<evidence type="ECO:0000256" key="3">
    <source>
        <dbReference type="PROSITE-ProRule" id="PRU00339"/>
    </source>
</evidence>
<proteinExistence type="predicted"/>
<evidence type="ECO:0000313" key="4">
    <source>
        <dbReference type="EMBL" id="RZU47543.1"/>
    </source>
</evidence>
<sequence>MRIVWLFALMLLVSACTTEEVLKPGVNPVDSARSRVAIAAQYLQQGEQEKALRHLQRALEQDPKSWEAYTVMGVLMEHEGDDKRAEENYRKAISLNDEYPQAHNNYGVMLFRLGRYSDSVRQLGLAAANLAYDRRESAFENLGKAYLALNDKAQAQQAFEKALRLAPRLPDAALELAYLAFERHELPLANQYFQRHQKALAGTAPSPRSLWLGIMLARERGDREAAAAAAANLKKAYPDSREYQAYLNSLSQDLH</sequence>
<dbReference type="InterPro" id="IPR013360">
    <property type="entry name" value="Pilus_4_PilW"/>
</dbReference>
<dbReference type="NCBIfam" id="TIGR02521">
    <property type="entry name" value="type_IV_pilW"/>
    <property type="match status" value="1"/>
</dbReference>
<feature type="repeat" description="TPR" evidence="3">
    <location>
        <begin position="32"/>
        <end position="65"/>
    </location>
</feature>
<dbReference type="PANTHER" id="PTHR45586:SF1">
    <property type="entry name" value="LIPOPOLYSACCHARIDE ASSEMBLY PROTEIN B"/>
    <property type="match status" value="1"/>
</dbReference>
<dbReference type="SMART" id="SM00028">
    <property type="entry name" value="TPR"/>
    <property type="match status" value="3"/>
</dbReference>
<feature type="repeat" description="TPR" evidence="3">
    <location>
        <begin position="66"/>
        <end position="99"/>
    </location>
</feature>
<accession>A0A4Q7ZC24</accession>
<comment type="caution">
    <text evidence="4">The sequence shown here is derived from an EMBL/GenBank/DDBJ whole genome shotgun (WGS) entry which is preliminary data.</text>
</comment>
<keyword evidence="1" id="KW-0677">Repeat</keyword>
<dbReference type="SUPFAM" id="SSF48452">
    <property type="entry name" value="TPR-like"/>
    <property type="match status" value="1"/>
</dbReference>
<dbReference type="Pfam" id="PF13174">
    <property type="entry name" value="TPR_6"/>
    <property type="match status" value="1"/>
</dbReference>
<evidence type="ECO:0000256" key="2">
    <source>
        <dbReference type="ARBA" id="ARBA00022803"/>
    </source>
</evidence>
<feature type="repeat" description="TPR" evidence="3">
    <location>
        <begin position="136"/>
        <end position="169"/>
    </location>
</feature>
<evidence type="ECO:0000313" key="5">
    <source>
        <dbReference type="Proteomes" id="UP000292423"/>
    </source>
</evidence>
<organism evidence="4 5">
    <name type="scientific">Fluviicoccus keumensis</name>
    <dbReference type="NCBI Taxonomy" id="1435465"/>
    <lineage>
        <taxon>Bacteria</taxon>
        <taxon>Pseudomonadati</taxon>
        <taxon>Pseudomonadota</taxon>
        <taxon>Gammaproteobacteria</taxon>
        <taxon>Moraxellales</taxon>
        <taxon>Moraxellaceae</taxon>
        <taxon>Fluviicoccus</taxon>
    </lineage>
</organism>